<dbReference type="InterPro" id="IPR036865">
    <property type="entry name" value="CRAL-TRIO_dom_sf"/>
</dbReference>
<dbReference type="EMBL" id="QEAP01000018">
    <property type="protein sequence ID" value="TPX77581.1"/>
    <property type="molecule type" value="Genomic_DNA"/>
</dbReference>
<dbReference type="InterPro" id="IPR008936">
    <property type="entry name" value="Rho_GTPase_activation_prot"/>
</dbReference>
<gene>
    <name evidence="5" type="ORF">CcCBS67573_g01159</name>
</gene>
<dbReference type="PANTHER" id="PTHR10194">
    <property type="entry name" value="RAS GTPASE-ACTIVATING PROTEINS"/>
    <property type="match status" value="1"/>
</dbReference>
<dbReference type="Gene3D" id="1.10.506.10">
    <property type="entry name" value="GTPase Activation - p120gap, domain 1"/>
    <property type="match status" value="2"/>
</dbReference>
<evidence type="ECO:0000313" key="6">
    <source>
        <dbReference type="Proteomes" id="UP000320333"/>
    </source>
</evidence>
<sequence>MLPTDIKVLRSIVESISQRLPCNSGATLGQLESDAFFAKNIRAIIELCPWRLWDVMGALTSVLKAVSVTADPYNSHSFSYARFEDNPEAFESLPGALHLHSQLFVLRLMACCLAYYWKLFRETRTSPDTPEPFGDDLDHPNSQHKSASSHSSSVLTDPPALDENLANFILNNVTPLFLTYGSEITIESITHSDFLRTLGFVDERETGPTSAKVGSFFTQAKSGHYMPSPAMFICPIGPEIYLELQKEAGKIIFYLSGSNWNLVMARMRQKLYILTNASQSEDASSSAVDLAELRFMEFLNINQMRLTPLITELNQCFRFLAKRVQYLTSICARKAFWNWIDTHPEEFIELHSEQRRVEGSPDSFFLTLYSLCDTTSRRRILFWPTMTILLAMCPDLFYNVMVNVLGAPRQAAFPRQVNRVNPDLGKKSDVWFEGMRKNVRTKNAEVSVLCLIDVLRAASVLTKIGGPAGDYFRALVSPIDLELKDKLFSRLELRPAASQGTIQISEGISLDYRVSTEALTAIMKLNPFQTLRPLISGLFSPSSPGAYRVILIRACYELVSEDDLYGVNASLASPLRALFMAQQSVLKNAQTALGVEAEIKVKKAGLFAGHNAKKEKAIKVQAINDLTTEHFDLIHGTLKVWAKSPILVVAKESNVLGLEDMCTILHAIVSYTEDEDPHIRSKAGETLRAVFATDFISVWDGSAPSWQAPTSTPTNESLAFFWSISSSLIGCLANQILSFRDETTKFDIITPEPILKEMLELLRDLLKVRTEFLKKHSDTCSIACNSSERATATVQVEKCLLVLLCSPSNEIVSTSIACIGYLVEEMDVTTAHIKDAETENGEDDPIYQGRRRGSQFHSEQALSVLQNIDMYRELGTLIGGVGLIASSRAMQRRVRSVLRKMDKPSMGSLGAWEEVFIRWKELFKPMLSATIVAGAGGSKGSPSVVDNAVLLAYTQDRGERQNYTGFLCAMGGVCYAASVEISRLNAQIDFMERIPIAADENVNVETSNKMGAETRTAFGLAKKNVGDFISDLQLLMVCENDVVREYVKNFLGTELNSGLFDILFSTCESNVTKFLGPDEINNHERNVFFVESFISVLKLILERSSDDYNSQFEFLALAGGVDFGSLVLSFVQYLNSFGMMRGQMQPTFLRIRTKVCQLVELVVNKKDVVALRQEIRFKNRMLDFILGWNAEISVHSTEETRSASNDDGNRGADMKLTRDLDLASMRALVAVLDGLPIQLTTETMTSLASTFKGDDADEVFESSNEYKGQLFHNYLSFFLKVLDKCRIMEALESKSLDANPSKAHGEYNEQLITAKETLAHIFPLKDLTIRALSNLLAANIDIGLKYSLSMGYHEDSKTRVSFMLVLTNLLETGGKQQFDGLGEEGVVTQKRYERLIEAVVSEDLQIALAMGGISDVEDVAGILTSIFESKGQTLRLLTKAIQFEVDRTDYGTNFFRQNSIATRLLTVYSKTYGKEYLVRALKPVLDQLLDSRSNLSFEIDPNRLVEGDNPANNKKNVMTLVNRILDNLLASADQFPPELRVVCSILSDRVGQKFPEHKGNAVGAFMFLRFIGPIIVAPWVLDIVPPIQDKKLLRGLVLATKVIQNLANNVLFGSKELFMFELNELLQENIGRVRSFLRNISEVDVATVKLVRSEMEARKTDSVSDYDLLRLHRVLTMNLDKVEISLTGNQHNFILSPREIANRKAKFTALSILLTQLGPAPDTAKLREILGTRDLKTLRPASISQGTPKEYDEFLNRIRSRSGYEKAVELMRGRALFYESGVSKEGNRVLYFIARRVKQHVIDMDFLMYYVLSVLSDFMTSKYDLVMDVSQTTAENEYEVGWLRRFFGMMPAEIINNFGTLYIYRCHSAFARFVKGVHRAMDIPMNKRIFFVANERELAYFINLPEIKLPKSTINTERSVITQFDVNLVSGLRDMTPVVLKLAHECIYISYSRKQQLLGFDALLTDVIKFNEIEDVLTTDDINEFLIQYTVKVGGVYGTGSIGNTTLSTLRVSSPVGIQILQSLKQLRGAFKKNRRGNLMTDERTLRPEDVPGTLLNMAILNLGSRDPNLRVSSYNLLYALSTNFGFQIGNQLLSAKNMYIPSNDLQFIRVISQKLATSEKNLTLEFLIECVIGFNRSTMDQKILCLEYMSPWMRNLAMFARSDASIKTMSIPLKLKSLIRLLIELTVKETELYHLIQINLWAAVGTVKEIVPSLFYTFLQTAVDSGVGSVHAAIITNTLRSIASVNSELVTSRVISQLMELAGSDSIQVLMAKGTWAEVAVLIRFLLMLSFNDLLNVRKFAPELFHIVTLVIGHGQPLIRHSVHGMAVNIIHSLATIAKSSPGRQDGTVQALTEILARFADPKFRASFGITASKDDADVFSSVKGDSNVFFLDEVVSGDVSNGVSITDLKTVTSELVKVIETGCGSWELAQEWKERWLELVVKGTFNFSVVQSRTFITLGALSRTNGSVDLLFRSFSSLMGYLALYDESEVIGLNVSIITCITDIINGLPTTPDILRLLKMLFWVAMGLIQISDPYIFAAGIVMLHDIIKILDTHGEFKALGFAETLKQARQVFLKLAMDIDDVTGIWFNVEFSFAFAANVIKGLKEEERTRRDTIALLRLALEVSGKNPPEDVPASGHEYIADHCAGYIIPLLPITPASELAGLFKMGGVDEDLLHFEWAQPKKKTGGVGDYVTFGGGLFETDENNKFRDILDRLTPLTDENRSILILTMMVGILEISELEAEAIFIYGFLAEATLQAPEIVFVLYESLLPRMNEIVTGPNSPNLIAAVHSIFQTMMACMPLSPPSAPQLVPQYQGPSADSVGISGILTNINNVMGGFNVMSPSTRKEVVQAAASAIINSNPSANQPVVSNMSSSSSMNGDFEGEARASSSSSILEDAVLFQGTLPHPLHVNQQLLSYLQELGFGGVASANSFETISVVQQKQIAGLVVMLIRVVLVQLQNASVEDK</sequence>
<feature type="compositionally biased region" description="Low complexity" evidence="3">
    <location>
        <begin position="143"/>
        <end position="153"/>
    </location>
</feature>
<feature type="region of interest" description="Disordered" evidence="3">
    <location>
        <begin position="128"/>
        <end position="156"/>
    </location>
</feature>
<dbReference type="InterPro" id="IPR001251">
    <property type="entry name" value="CRAL-TRIO_dom"/>
</dbReference>
<evidence type="ECO:0000259" key="4">
    <source>
        <dbReference type="PROSITE" id="PS50018"/>
    </source>
</evidence>
<feature type="compositionally biased region" description="Low complexity" evidence="3">
    <location>
        <begin position="2869"/>
        <end position="2881"/>
    </location>
</feature>
<feature type="domain" description="Ras-GAP" evidence="4">
    <location>
        <begin position="1415"/>
        <end position="1608"/>
    </location>
</feature>
<accession>A0A507FMD3</accession>
<dbReference type="Pfam" id="PF00616">
    <property type="entry name" value="RasGAP"/>
    <property type="match status" value="2"/>
</dbReference>
<dbReference type="SUPFAM" id="SSF48350">
    <property type="entry name" value="GTPase activation domain, GAP"/>
    <property type="match status" value="1"/>
</dbReference>
<reference evidence="5 6" key="1">
    <citation type="journal article" date="2019" name="Sci. Rep.">
        <title>Comparative genomics of chytrid fungi reveal insights into the obligate biotrophic and pathogenic lifestyle of Synchytrium endobioticum.</title>
        <authorList>
            <person name="van de Vossenberg B.T.L.H."/>
            <person name="Warris S."/>
            <person name="Nguyen H.D.T."/>
            <person name="van Gent-Pelzer M.P.E."/>
            <person name="Joly D.L."/>
            <person name="van de Geest H.C."/>
            <person name="Bonants P.J.M."/>
            <person name="Smith D.S."/>
            <person name="Levesque C.A."/>
            <person name="van der Lee T.A.J."/>
        </authorList>
    </citation>
    <scope>NUCLEOTIDE SEQUENCE [LARGE SCALE GENOMIC DNA]</scope>
    <source>
        <strain evidence="5 6">CBS 675.73</strain>
    </source>
</reference>
<dbReference type="PROSITE" id="PS50018">
    <property type="entry name" value="RAS_GTPASE_ACTIV_2"/>
    <property type="match status" value="1"/>
</dbReference>
<evidence type="ECO:0000256" key="1">
    <source>
        <dbReference type="ARBA" id="ARBA00022468"/>
    </source>
</evidence>
<dbReference type="Proteomes" id="UP000320333">
    <property type="component" value="Unassembled WGS sequence"/>
</dbReference>
<dbReference type="InterPro" id="IPR001936">
    <property type="entry name" value="RasGAP_dom"/>
</dbReference>
<keyword evidence="2" id="KW-0597">Phosphoprotein</keyword>
<dbReference type="Gene3D" id="2.30.29.30">
    <property type="entry name" value="Pleckstrin-homology domain (PH domain)/Phosphotyrosine-binding domain (PTB)"/>
    <property type="match status" value="1"/>
</dbReference>
<dbReference type="InterPro" id="IPR011993">
    <property type="entry name" value="PH-like_dom_sf"/>
</dbReference>
<dbReference type="Gene3D" id="3.40.525.10">
    <property type="entry name" value="CRAL-TRIO lipid binding domain"/>
    <property type="match status" value="1"/>
</dbReference>
<name>A0A507FMD3_9FUNG</name>
<dbReference type="PANTHER" id="PTHR10194:SF142">
    <property type="entry name" value="NEUROFIBROMIN"/>
    <property type="match status" value="1"/>
</dbReference>
<evidence type="ECO:0000256" key="3">
    <source>
        <dbReference type="SAM" id="MobiDB-lite"/>
    </source>
</evidence>
<evidence type="ECO:0000256" key="2">
    <source>
        <dbReference type="ARBA" id="ARBA00022553"/>
    </source>
</evidence>
<dbReference type="CDD" id="cd00170">
    <property type="entry name" value="SEC14"/>
    <property type="match status" value="1"/>
</dbReference>
<dbReference type="InterPro" id="IPR039360">
    <property type="entry name" value="Ras_GTPase"/>
</dbReference>
<organism evidence="5 6">
    <name type="scientific">Chytriomyces confervae</name>
    <dbReference type="NCBI Taxonomy" id="246404"/>
    <lineage>
        <taxon>Eukaryota</taxon>
        <taxon>Fungi</taxon>
        <taxon>Fungi incertae sedis</taxon>
        <taxon>Chytridiomycota</taxon>
        <taxon>Chytridiomycota incertae sedis</taxon>
        <taxon>Chytridiomycetes</taxon>
        <taxon>Chytridiales</taxon>
        <taxon>Chytriomycetaceae</taxon>
        <taxon>Chytriomyces</taxon>
    </lineage>
</organism>
<protein>
    <recommendedName>
        <fullName evidence="4">Ras-GAP domain-containing protein</fullName>
    </recommendedName>
</protein>
<dbReference type="GO" id="GO:0005096">
    <property type="term" value="F:GTPase activator activity"/>
    <property type="evidence" value="ECO:0007669"/>
    <property type="project" value="UniProtKB-KW"/>
</dbReference>
<keyword evidence="6" id="KW-1185">Reference proteome</keyword>
<dbReference type="SUPFAM" id="SSF48371">
    <property type="entry name" value="ARM repeat"/>
    <property type="match status" value="2"/>
</dbReference>
<evidence type="ECO:0000313" key="5">
    <source>
        <dbReference type="EMBL" id="TPX77581.1"/>
    </source>
</evidence>
<proteinExistence type="predicted"/>
<dbReference type="SMART" id="SM00323">
    <property type="entry name" value="RasGAP"/>
    <property type="match status" value="1"/>
</dbReference>
<comment type="caution">
    <text evidence="5">The sequence shown here is derived from an EMBL/GenBank/DDBJ whole genome shotgun (WGS) entry which is preliminary data.</text>
</comment>
<keyword evidence="1" id="KW-0343">GTPase activation</keyword>
<dbReference type="InterPro" id="IPR016024">
    <property type="entry name" value="ARM-type_fold"/>
</dbReference>
<dbReference type="OrthoDB" id="28245at2759"/>
<dbReference type="STRING" id="246404.A0A507FMD3"/>
<dbReference type="Pfam" id="PF13716">
    <property type="entry name" value="CRAL_TRIO_2"/>
    <property type="match status" value="1"/>
</dbReference>
<feature type="region of interest" description="Disordered" evidence="3">
    <location>
        <begin position="2869"/>
        <end position="2889"/>
    </location>
</feature>